<comment type="subcellular location">
    <subcellularLocation>
        <location evidence="1">Nucleus</location>
    </subcellularLocation>
</comment>
<proteinExistence type="predicted"/>
<dbReference type="AlphaFoldDB" id="A0A9Q0HIN4"/>
<dbReference type="PANTHER" id="PTHR31190:SF480">
    <property type="entry name" value="ETHYLENE-RESPONSIVE TRANSCRIPTION FACTOR RAP2-12"/>
    <property type="match status" value="1"/>
</dbReference>
<accession>A0A9Q0HIN4</accession>
<organism evidence="8 9">
    <name type="scientific">Rhynchospora breviuscula</name>
    <dbReference type="NCBI Taxonomy" id="2022672"/>
    <lineage>
        <taxon>Eukaryota</taxon>
        <taxon>Viridiplantae</taxon>
        <taxon>Streptophyta</taxon>
        <taxon>Embryophyta</taxon>
        <taxon>Tracheophyta</taxon>
        <taxon>Spermatophyta</taxon>
        <taxon>Magnoliopsida</taxon>
        <taxon>Liliopsida</taxon>
        <taxon>Poales</taxon>
        <taxon>Cyperaceae</taxon>
        <taxon>Cyperoideae</taxon>
        <taxon>Rhynchosporeae</taxon>
        <taxon>Rhynchospora</taxon>
    </lineage>
</organism>
<dbReference type="PROSITE" id="PS51032">
    <property type="entry name" value="AP2_ERF"/>
    <property type="match status" value="1"/>
</dbReference>
<dbReference type="Proteomes" id="UP001151287">
    <property type="component" value="Unassembled WGS sequence"/>
</dbReference>
<dbReference type="CDD" id="cd00018">
    <property type="entry name" value="AP2"/>
    <property type="match status" value="1"/>
</dbReference>
<keyword evidence="9" id="KW-1185">Reference proteome</keyword>
<feature type="domain" description="AP2/ERF" evidence="7">
    <location>
        <begin position="88"/>
        <end position="145"/>
    </location>
</feature>
<evidence type="ECO:0000256" key="6">
    <source>
        <dbReference type="SAM" id="MobiDB-lite"/>
    </source>
</evidence>
<keyword evidence="5" id="KW-0539">Nucleus</keyword>
<feature type="region of interest" description="Disordered" evidence="6">
    <location>
        <begin position="153"/>
        <end position="174"/>
    </location>
</feature>
<comment type="caution">
    <text evidence="8">The sequence shown here is derived from an EMBL/GenBank/DDBJ whole genome shotgun (WGS) entry which is preliminary data.</text>
</comment>
<evidence type="ECO:0000256" key="3">
    <source>
        <dbReference type="ARBA" id="ARBA00023125"/>
    </source>
</evidence>
<dbReference type="FunFam" id="3.30.730.10:FF:000001">
    <property type="entry name" value="Ethylene-responsive transcription factor 2"/>
    <property type="match status" value="1"/>
</dbReference>
<evidence type="ECO:0000256" key="1">
    <source>
        <dbReference type="ARBA" id="ARBA00004123"/>
    </source>
</evidence>
<dbReference type="Gene3D" id="3.30.730.10">
    <property type="entry name" value="AP2/ERF domain"/>
    <property type="match status" value="1"/>
</dbReference>
<dbReference type="SUPFAM" id="SSF54171">
    <property type="entry name" value="DNA-binding domain"/>
    <property type="match status" value="1"/>
</dbReference>
<sequence length="254" mass="28777">MCGGAIISDLILSPVARRAAANSVWSDNKSKKNRRSSVIFDDFEEDFSDFDEFSDIDDDSEFDDLEVFDVKPFSSEHAVSSKSASKKKYRGIRQRPWGKWAAEIRDPHKGIRVWLGTFNSAEEAARAYDAEARRIRGNKAKVNFPKVTTKQMKRQKTKPIVAQPSKQQKPTKPEVSELVKTDLYEVKLAPLEATASELDFEPYSLQNVFELPYQMGDYEAFNGAFVSETGQDGLNSIDLWSFDDLPLEGQNFLL</sequence>
<name>A0A9Q0HIN4_9POAL</name>
<evidence type="ECO:0000256" key="5">
    <source>
        <dbReference type="ARBA" id="ARBA00023242"/>
    </source>
</evidence>
<dbReference type="SMART" id="SM00380">
    <property type="entry name" value="AP2"/>
    <property type="match status" value="1"/>
</dbReference>
<dbReference type="InterPro" id="IPR036955">
    <property type="entry name" value="AP2/ERF_dom_sf"/>
</dbReference>
<dbReference type="PRINTS" id="PR00367">
    <property type="entry name" value="ETHRSPELEMNT"/>
</dbReference>
<dbReference type="GO" id="GO:0005634">
    <property type="term" value="C:nucleus"/>
    <property type="evidence" value="ECO:0007669"/>
    <property type="project" value="UniProtKB-SubCell"/>
</dbReference>
<evidence type="ECO:0000259" key="7">
    <source>
        <dbReference type="PROSITE" id="PS51032"/>
    </source>
</evidence>
<dbReference type="GO" id="GO:0009873">
    <property type="term" value="P:ethylene-activated signaling pathway"/>
    <property type="evidence" value="ECO:0007669"/>
    <property type="project" value="InterPro"/>
</dbReference>
<dbReference type="OrthoDB" id="668733at2759"/>
<dbReference type="InterPro" id="IPR044808">
    <property type="entry name" value="ERF_plant"/>
</dbReference>
<dbReference type="PANTHER" id="PTHR31190">
    <property type="entry name" value="DNA-BINDING DOMAIN"/>
    <property type="match status" value="1"/>
</dbReference>
<dbReference type="Pfam" id="PF00847">
    <property type="entry name" value="AP2"/>
    <property type="match status" value="1"/>
</dbReference>
<protein>
    <recommendedName>
        <fullName evidence="7">AP2/ERF domain-containing protein</fullName>
    </recommendedName>
</protein>
<dbReference type="GO" id="GO:0003677">
    <property type="term" value="F:DNA binding"/>
    <property type="evidence" value="ECO:0007669"/>
    <property type="project" value="UniProtKB-KW"/>
</dbReference>
<evidence type="ECO:0000313" key="9">
    <source>
        <dbReference type="Proteomes" id="UP001151287"/>
    </source>
</evidence>
<evidence type="ECO:0000256" key="2">
    <source>
        <dbReference type="ARBA" id="ARBA00023015"/>
    </source>
</evidence>
<keyword evidence="4" id="KW-0804">Transcription</keyword>
<dbReference type="InterPro" id="IPR016177">
    <property type="entry name" value="DNA-bd_dom_sf"/>
</dbReference>
<gene>
    <name evidence="8" type="ORF">LUZ63_018658</name>
</gene>
<dbReference type="EMBL" id="JAMQYH010000005">
    <property type="protein sequence ID" value="KAJ1687268.1"/>
    <property type="molecule type" value="Genomic_DNA"/>
</dbReference>
<evidence type="ECO:0000313" key="8">
    <source>
        <dbReference type="EMBL" id="KAJ1687268.1"/>
    </source>
</evidence>
<keyword evidence="2" id="KW-0805">Transcription regulation</keyword>
<keyword evidence="3" id="KW-0238">DNA-binding</keyword>
<dbReference type="InterPro" id="IPR001471">
    <property type="entry name" value="AP2/ERF_dom"/>
</dbReference>
<dbReference type="GO" id="GO:0003700">
    <property type="term" value="F:DNA-binding transcription factor activity"/>
    <property type="evidence" value="ECO:0007669"/>
    <property type="project" value="InterPro"/>
</dbReference>
<evidence type="ECO:0000256" key="4">
    <source>
        <dbReference type="ARBA" id="ARBA00023163"/>
    </source>
</evidence>
<reference evidence="8" key="1">
    <citation type="journal article" date="2022" name="Cell">
        <title>Repeat-based holocentromeres influence genome architecture and karyotype evolution.</title>
        <authorList>
            <person name="Hofstatter P.G."/>
            <person name="Thangavel G."/>
            <person name="Lux T."/>
            <person name="Neumann P."/>
            <person name="Vondrak T."/>
            <person name="Novak P."/>
            <person name="Zhang M."/>
            <person name="Costa L."/>
            <person name="Castellani M."/>
            <person name="Scott A."/>
            <person name="Toegelov H."/>
            <person name="Fuchs J."/>
            <person name="Mata-Sucre Y."/>
            <person name="Dias Y."/>
            <person name="Vanzela A.L.L."/>
            <person name="Huettel B."/>
            <person name="Almeida C.C.S."/>
            <person name="Simkova H."/>
            <person name="Souza G."/>
            <person name="Pedrosa-Harand A."/>
            <person name="Macas J."/>
            <person name="Mayer K.F.X."/>
            <person name="Houben A."/>
            <person name="Marques A."/>
        </authorList>
    </citation>
    <scope>NUCLEOTIDE SEQUENCE</scope>
    <source>
        <strain evidence="8">RhyBre1mFocal</strain>
    </source>
</reference>